<gene>
    <name evidence="1" type="primary">bcpA</name>
    <name evidence="1" type="ORF">FRZ44_09170</name>
</gene>
<dbReference type="KEGG" id="htq:FRZ44_09170"/>
<name>A0A5J6MH73_9PROT</name>
<sequence>MKRSTRFRLLVEAPEILLLPGVHDALTLRLAEQAGFEAVTCGGYAATASLLGVPDMAQLGMSEMAEMYARLCDQTELPVFADADTGYGGTANVARTVRAFERAGVAGLFIEDQLAPKRCGHMKGKQVVPAVEMVAKIKAALDARRDGDLVIMARTDARAVEGLEAAVERAQIYREAGADVLFVEAPLTVEEMAYVCAEVPGPCMANNVEGGLTPILPADALEEVGFAMVTYPVAASYAIAHAVAGLYATLARDGTSDAWRANMVDFASFNELVGLSRLRAEEAAYDEQAREIVAAFSADRD</sequence>
<dbReference type="InterPro" id="IPR039556">
    <property type="entry name" value="ICL/PEPM"/>
</dbReference>
<evidence type="ECO:0000313" key="1">
    <source>
        <dbReference type="EMBL" id="QEX15630.1"/>
    </source>
</evidence>
<evidence type="ECO:0000313" key="2">
    <source>
        <dbReference type="Proteomes" id="UP000326202"/>
    </source>
</evidence>
<accession>A0A5J6MH73</accession>
<protein>
    <submittedName>
        <fullName evidence="1">Carboxyvinyl-carboxyphosphonate phosphorylmutase</fullName>
    </submittedName>
</protein>
<dbReference type="Gene3D" id="3.20.20.60">
    <property type="entry name" value="Phosphoenolpyruvate-binding domains"/>
    <property type="match status" value="1"/>
</dbReference>
<reference evidence="1 2" key="1">
    <citation type="submission" date="2019-08" db="EMBL/GenBank/DDBJ databases">
        <title>Hyperibacter terrae gen. nov., sp. nov. and Hyperibacter viscosus sp. nov., two new members in the family Rhodospirillaceae isolated from the rhizosphere of Hypericum perforatum.</title>
        <authorList>
            <person name="Noviana Z."/>
        </authorList>
    </citation>
    <scope>NUCLEOTIDE SEQUENCE [LARGE SCALE GENOMIC DNA]</scope>
    <source>
        <strain evidence="1 2">R5913</strain>
    </source>
</reference>
<dbReference type="InterPro" id="IPR018523">
    <property type="entry name" value="Isocitrate_lyase_ph_CS"/>
</dbReference>
<dbReference type="SUPFAM" id="SSF51621">
    <property type="entry name" value="Phosphoenolpyruvate/pyruvate domain"/>
    <property type="match status" value="1"/>
</dbReference>
<dbReference type="Proteomes" id="UP000326202">
    <property type="component" value="Chromosome"/>
</dbReference>
<dbReference type="PROSITE" id="PS00161">
    <property type="entry name" value="ISOCITRATE_LYASE"/>
    <property type="match status" value="1"/>
</dbReference>
<dbReference type="InterPro" id="IPR040442">
    <property type="entry name" value="Pyrv_kinase-like_dom_sf"/>
</dbReference>
<dbReference type="CDD" id="cd00377">
    <property type="entry name" value="ICL_PEPM"/>
    <property type="match status" value="1"/>
</dbReference>
<dbReference type="PANTHER" id="PTHR42905">
    <property type="entry name" value="PHOSPHOENOLPYRUVATE CARBOXYLASE"/>
    <property type="match status" value="1"/>
</dbReference>
<dbReference type="EMBL" id="CP042906">
    <property type="protein sequence ID" value="QEX15630.1"/>
    <property type="molecule type" value="Genomic_DNA"/>
</dbReference>
<dbReference type="InterPro" id="IPR015813">
    <property type="entry name" value="Pyrv/PenolPyrv_kinase-like_dom"/>
</dbReference>
<keyword evidence="2" id="KW-1185">Reference proteome</keyword>
<organism evidence="1 2">
    <name type="scientific">Hypericibacter terrae</name>
    <dbReference type="NCBI Taxonomy" id="2602015"/>
    <lineage>
        <taxon>Bacteria</taxon>
        <taxon>Pseudomonadati</taxon>
        <taxon>Pseudomonadota</taxon>
        <taxon>Alphaproteobacteria</taxon>
        <taxon>Rhodospirillales</taxon>
        <taxon>Dongiaceae</taxon>
        <taxon>Hypericibacter</taxon>
    </lineage>
</organism>
<dbReference type="RefSeq" id="WP_151176064.1">
    <property type="nucleotide sequence ID" value="NZ_CP042906.1"/>
</dbReference>
<dbReference type="PANTHER" id="PTHR42905:SF5">
    <property type="entry name" value="CARBOXYVINYL-CARBOXYPHOSPHONATE PHOSPHORYLMUTASE, CHLOROPLASTIC"/>
    <property type="match status" value="1"/>
</dbReference>
<dbReference type="OrthoDB" id="9771433at2"/>
<proteinExistence type="predicted"/>
<dbReference type="Pfam" id="PF13714">
    <property type="entry name" value="PEP_mutase"/>
    <property type="match status" value="1"/>
</dbReference>
<dbReference type="GO" id="GO:0016833">
    <property type="term" value="F:oxo-acid-lyase activity"/>
    <property type="evidence" value="ECO:0007669"/>
    <property type="project" value="UniProtKB-ARBA"/>
</dbReference>
<dbReference type="AlphaFoldDB" id="A0A5J6MH73"/>